<evidence type="ECO:0000313" key="3">
    <source>
        <dbReference type="Proteomes" id="UP000717996"/>
    </source>
</evidence>
<reference evidence="2" key="1">
    <citation type="journal article" date="2020" name="Microb. Genom.">
        <title>Genetic diversity of clinical and environmental Mucorales isolates obtained from an investigation of mucormycosis cases among solid organ transplant recipients.</title>
        <authorList>
            <person name="Nguyen M.H."/>
            <person name="Kaul D."/>
            <person name="Muto C."/>
            <person name="Cheng S.J."/>
            <person name="Richter R.A."/>
            <person name="Bruno V.M."/>
            <person name="Liu G."/>
            <person name="Beyhan S."/>
            <person name="Sundermann A.J."/>
            <person name="Mounaud S."/>
            <person name="Pasculle A.W."/>
            <person name="Nierman W.C."/>
            <person name="Driscoll E."/>
            <person name="Cumbie R."/>
            <person name="Clancy C.J."/>
            <person name="Dupont C.L."/>
        </authorList>
    </citation>
    <scope>NUCLEOTIDE SEQUENCE</scope>
    <source>
        <strain evidence="2">GL16</strain>
    </source>
</reference>
<organism evidence="2 3">
    <name type="scientific">Rhizopus oryzae</name>
    <name type="common">Mucormycosis agent</name>
    <name type="synonym">Rhizopus arrhizus var. delemar</name>
    <dbReference type="NCBI Taxonomy" id="64495"/>
    <lineage>
        <taxon>Eukaryota</taxon>
        <taxon>Fungi</taxon>
        <taxon>Fungi incertae sedis</taxon>
        <taxon>Mucoromycota</taxon>
        <taxon>Mucoromycotina</taxon>
        <taxon>Mucoromycetes</taxon>
        <taxon>Mucorales</taxon>
        <taxon>Mucorineae</taxon>
        <taxon>Rhizopodaceae</taxon>
        <taxon>Rhizopus</taxon>
    </lineage>
</organism>
<proteinExistence type="predicted"/>
<protein>
    <submittedName>
        <fullName evidence="2">Uncharacterized protein</fullName>
    </submittedName>
</protein>
<evidence type="ECO:0000256" key="1">
    <source>
        <dbReference type="SAM" id="MobiDB-lite"/>
    </source>
</evidence>
<name>A0A9P6XMT2_RHIOR</name>
<dbReference type="Proteomes" id="UP000717996">
    <property type="component" value="Unassembled WGS sequence"/>
</dbReference>
<dbReference type="AlphaFoldDB" id="A0A9P6XMT2"/>
<feature type="region of interest" description="Disordered" evidence="1">
    <location>
        <begin position="25"/>
        <end position="89"/>
    </location>
</feature>
<accession>A0A9P6XMT2</accession>
<sequence length="136" mass="14128">MGGGGHLRPRAGELHPRIPAVDRRAARAGLRHHHVHPGGHAGRGLPVQPGDPAGEPEVLHDRRGTRAGKSAGARTRGCRRNPWGRPLHVPHAGCPGALRLGLRRHSAGLGHLDHAAEGGRPVPLAAGLAARRLGAS</sequence>
<gene>
    <name evidence="2" type="ORF">G6F51_014363</name>
</gene>
<dbReference type="EMBL" id="JAANIT010009719">
    <property type="protein sequence ID" value="KAG1525481.1"/>
    <property type="molecule type" value="Genomic_DNA"/>
</dbReference>
<comment type="caution">
    <text evidence="2">The sequence shown here is derived from an EMBL/GenBank/DDBJ whole genome shotgun (WGS) entry which is preliminary data.</text>
</comment>
<evidence type="ECO:0000313" key="2">
    <source>
        <dbReference type="EMBL" id="KAG1525481.1"/>
    </source>
</evidence>